<dbReference type="Pfam" id="PF10282">
    <property type="entry name" value="Lactonase"/>
    <property type="match status" value="1"/>
</dbReference>
<dbReference type="Proteomes" id="UP000019102">
    <property type="component" value="Unassembled WGS sequence"/>
</dbReference>
<dbReference type="PANTHER" id="PTHR30344:SF1">
    <property type="entry name" value="6-PHOSPHOGLUCONOLACTONASE"/>
    <property type="match status" value="1"/>
</dbReference>
<dbReference type="InterPro" id="IPR019405">
    <property type="entry name" value="Lactonase_7-beta_prop"/>
</dbReference>
<reference evidence="3 4" key="1">
    <citation type="journal article" date="2014" name="Genome Announc.">
        <title>Draft Genome Sequence of the Boron-Tolerant and Moderately Halotolerant Bacterium Gracilibacillus boraciitolerans JCM 21714T.</title>
        <authorList>
            <person name="Ahmed I."/>
            <person name="Oshima K."/>
            <person name="Suda W."/>
            <person name="Kitamura K."/>
            <person name="Iida T."/>
            <person name="Ohmori Y."/>
            <person name="Fujiwara T."/>
            <person name="Hattori M."/>
            <person name="Ohkuma M."/>
        </authorList>
    </citation>
    <scope>NUCLEOTIDE SEQUENCE [LARGE SCALE GENOMIC DNA]</scope>
    <source>
        <strain evidence="3 4">JCM 21714</strain>
    </source>
</reference>
<comment type="similarity">
    <text evidence="1">Belongs to the cycloisomerase 2 family.</text>
</comment>
<dbReference type="AlphaFoldDB" id="W4VQE7"/>
<dbReference type="InterPro" id="IPR015943">
    <property type="entry name" value="WD40/YVTN_repeat-like_dom_sf"/>
</dbReference>
<gene>
    <name evidence="3" type="ORF">JCM21714_4307</name>
</gene>
<dbReference type="InterPro" id="IPR011048">
    <property type="entry name" value="Haem_d1_sf"/>
</dbReference>
<dbReference type="Gene3D" id="2.130.10.10">
    <property type="entry name" value="YVTN repeat-like/Quinoprotein amine dehydrogenase"/>
    <property type="match status" value="1"/>
</dbReference>
<feature type="region of interest" description="Disordered" evidence="2">
    <location>
        <begin position="123"/>
        <end position="150"/>
    </location>
</feature>
<dbReference type="GO" id="GO:0017057">
    <property type="term" value="F:6-phosphogluconolactonase activity"/>
    <property type="evidence" value="ECO:0007669"/>
    <property type="project" value="TreeGrafter"/>
</dbReference>
<dbReference type="eggNOG" id="COG2706">
    <property type="taxonomic scope" value="Bacteria"/>
</dbReference>
<dbReference type="SUPFAM" id="SSF51004">
    <property type="entry name" value="C-terminal (heme d1) domain of cytochrome cd1-nitrite reductase"/>
    <property type="match status" value="1"/>
</dbReference>
<protein>
    <submittedName>
        <fullName evidence="3">6-phosphogluconolactonase</fullName>
    </submittedName>
</protein>
<evidence type="ECO:0000256" key="2">
    <source>
        <dbReference type="SAM" id="MobiDB-lite"/>
    </source>
</evidence>
<keyword evidence="4" id="KW-1185">Reference proteome</keyword>
<dbReference type="PANTHER" id="PTHR30344">
    <property type="entry name" value="6-PHOSPHOGLUCONOLACTONASE-RELATED"/>
    <property type="match status" value="1"/>
</dbReference>
<dbReference type="GO" id="GO:0005829">
    <property type="term" value="C:cytosol"/>
    <property type="evidence" value="ECO:0007669"/>
    <property type="project" value="TreeGrafter"/>
</dbReference>
<dbReference type="EMBL" id="BAVS01000039">
    <property type="protein sequence ID" value="GAE95098.1"/>
    <property type="molecule type" value="Genomic_DNA"/>
</dbReference>
<evidence type="ECO:0000256" key="1">
    <source>
        <dbReference type="ARBA" id="ARBA00005564"/>
    </source>
</evidence>
<evidence type="ECO:0000313" key="3">
    <source>
        <dbReference type="EMBL" id="GAE95098.1"/>
    </source>
</evidence>
<dbReference type="STRING" id="1298598.JCM21714_4307"/>
<accession>W4VQE7</accession>
<dbReference type="InterPro" id="IPR050282">
    <property type="entry name" value="Cycloisomerase_2"/>
</dbReference>
<sequence length="352" mass="39224">MKGFEIMGKQYTGYIGSYTKKESKGVYRFTLDTDEKKLKNVEVAAPLDNPTYLTVTKDNRFVYAVSKEGNKGGITAFEITDSNGTLKKLNSQASDGSAPCHVSVKSDNSLVVTANYHTKQVEAHKTNQDGSLQSAKAVEQEGDGPHERQEKPHLHFAGFTPDEQFVIVVDLGSDTITTYLPNADQLEKVSVLHTKPGSGPRHLAFQPNGNYAYVMTELSNEVIVLEYNNEGTFKEIQYITTLPENYAEISQGSAIHISSDGRFVYAGNRGHNSIAVYRVMEDFTVEFIEWTDTEGDWPRDFVLDPSEQFIVASNQESGNLTLFERDQEKGTLTLLQKDVKAPEAVCLKFLHE</sequence>
<comment type="caution">
    <text evidence="3">The sequence shown here is derived from an EMBL/GenBank/DDBJ whole genome shotgun (WGS) entry which is preliminary data.</text>
</comment>
<evidence type="ECO:0000313" key="4">
    <source>
        <dbReference type="Proteomes" id="UP000019102"/>
    </source>
</evidence>
<name>W4VQE7_9BACI</name>
<organism evidence="3 4">
    <name type="scientific">Gracilibacillus boraciitolerans JCM 21714</name>
    <dbReference type="NCBI Taxonomy" id="1298598"/>
    <lineage>
        <taxon>Bacteria</taxon>
        <taxon>Bacillati</taxon>
        <taxon>Bacillota</taxon>
        <taxon>Bacilli</taxon>
        <taxon>Bacillales</taxon>
        <taxon>Bacillaceae</taxon>
        <taxon>Gracilibacillus</taxon>
    </lineage>
</organism>
<dbReference type="FunFam" id="2.130.10.10:FF:000306">
    <property type="entry name" value="3-carboxymuconate cyclase"/>
    <property type="match status" value="1"/>
</dbReference>
<proteinExistence type="inferred from homology"/>